<dbReference type="CDD" id="cd00038">
    <property type="entry name" value="CAP_ED"/>
    <property type="match status" value="1"/>
</dbReference>
<dbReference type="Gene3D" id="2.60.120.10">
    <property type="entry name" value="Jelly Rolls"/>
    <property type="match status" value="1"/>
</dbReference>
<evidence type="ECO:0000313" key="3">
    <source>
        <dbReference type="EMBL" id="MFC1850367.1"/>
    </source>
</evidence>
<proteinExistence type="predicted"/>
<keyword evidence="1" id="KW-0802">TPR repeat</keyword>
<gene>
    <name evidence="3" type="ORF">ACFL27_09275</name>
</gene>
<dbReference type="Gene3D" id="1.25.40.10">
    <property type="entry name" value="Tetratricopeptide repeat domain"/>
    <property type="match status" value="3"/>
</dbReference>
<dbReference type="Pfam" id="PF25063">
    <property type="entry name" value="ARM_TT21_C"/>
    <property type="match status" value="1"/>
</dbReference>
<name>A0ABV6YW08_UNCC1</name>
<accession>A0ABV6YW08</accession>
<feature type="domain" description="Cyclic nucleotide-binding" evidence="2">
    <location>
        <begin position="494"/>
        <end position="613"/>
    </location>
</feature>
<reference evidence="3 4" key="1">
    <citation type="submission" date="2024-09" db="EMBL/GenBank/DDBJ databases">
        <title>Laminarin stimulates single cell rates of sulfate reduction while oxygen inhibits transcriptomic activity in coastal marine sediment.</title>
        <authorList>
            <person name="Lindsay M."/>
            <person name="Orcutt B."/>
            <person name="Emerson D."/>
            <person name="Stepanauskas R."/>
            <person name="D'Angelo T."/>
        </authorList>
    </citation>
    <scope>NUCLEOTIDE SEQUENCE [LARGE SCALE GENOMIC DNA]</scope>
    <source>
        <strain evidence="3">SAG AM-311-K15</strain>
    </source>
</reference>
<dbReference type="InterPro" id="IPR019734">
    <property type="entry name" value="TPR_rpt"/>
</dbReference>
<dbReference type="InterPro" id="IPR000595">
    <property type="entry name" value="cNMP-bd_dom"/>
</dbReference>
<dbReference type="InterPro" id="IPR011990">
    <property type="entry name" value="TPR-like_helical_dom_sf"/>
</dbReference>
<dbReference type="PANTHER" id="PTHR24567">
    <property type="entry name" value="CRP FAMILY TRANSCRIPTIONAL REGULATORY PROTEIN"/>
    <property type="match status" value="1"/>
</dbReference>
<dbReference type="PANTHER" id="PTHR24567:SF74">
    <property type="entry name" value="HTH-TYPE TRANSCRIPTIONAL REGULATOR ARCR"/>
    <property type="match status" value="1"/>
</dbReference>
<dbReference type="InterPro" id="IPR018490">
    <property type="entry name" value="cNMP-bd_dom_sf"/>
</dbReference>
<dbReference type="PROSITE" id="PS50005">
    <property type="entry name" value="TPR"/>
    <property type="match status" value="1"/>
</dbReference>
<dbReference type="InterPro" id="IPR050397">
    <property type="entry name" value="Env_Response_Regulators"/>
</dbReference>
<comment type="caution">
    <text evidence="3">The sequence shown here is derived from an EMBL/GenBank/DDBJ whole genome shotgun (WGS) entry which is preliminary data.</text>
</comment>
<dbReference type="Pfam" id="PF00027">
    <property type="entry name" value="cNMP_binding"/>
    <property type="match status" value="1"/>
</dbReference>
<dbReference type="PROSITE" id="PS50042">
    <property type="entry name" value="CNMP_BINDING_3"/>
    <property type="match status" value="1"/>
</dbReference>
<dbReference type="SUPFAM" id="SSF48452">
    <property type="entry name" value="TPR-like"/>
    <property type="match status" value="2"/>
</dbReference>
<organism evidence="3 4">
    <name type="scientific">candidate division CSSED10-310 bacterium</name>
    <dbReference type="NCBI Taxonomy" id="2855610"/>
    <lineage>
        <taxon>Bacteria</taxon>
        <taxon>Bacteria division CSSED10-310</taxon>
    </lineage>
</organism>
<dbReference type="InterPro" id="IPR014710">
    <property type="entry name" value="RmlC-like_jellyroll"/>
</dbReference>
<dbReference type="SUPFAM" id="SSF51206">
    <property type="entry name" value="cAMP-binding domain-like"/>
    <property type="match status" value="1"/>
</dbReference>
<evidence type="ECO:0000256" key="1">
    <source>
        <dbReference type="PROSITE-ProRule" id="PRU00339"/>
    </source>
</evidence>
<evidence type="ECO:0000313" key="4">
    <source>
        <dbReference type="Proteomes" id="UP001594351"/>
    </source>
</evidence>
<sequence>MNSAKMVKKALKLELKKRYAEAALIHEEVGNLEKAAFMYAKSNNIQKSAQLLNQAGNFKKAAELYLQIDDFTNAAELFTKAHDFGNAGRAFVHNGQLEIAAKMFEKANNLKEAAKIYLVLRNFMKAGELFEKSGDLINSARTYEMMIDQREVEPIEQKKDRDRIAALLMRVKRFEKAAEIYLLSQEITEAILMYLKVNDIPAAVRLYINCQGDVGSELLETVNYDDQEGLNNYIKLFDAAKDFKKAGIIAERMGDHYRAAQFYAQSSDFDLAAEMFLEGGYVEQAAAMHIKAGNMIEAGRLFENIGNSKQAAHWFENGQAFFKAGKLYYQIGRYDKAVELLQKIKSNDENFLEASELISSIFSKKGMVDLAIQRYRKVVEETSINDKSVDFYYRLARILLEKKSYHEAETIVKAIISHNPDYKDADQLLQNATKMAAQLKEKSDLFPALEYTPEKSSENNIEQKIVDIATRPSVTDSIVIGRREGFEFLKKTSLFESLNLQEMKLIWEICETIKYNKGNYIIQDDTPGQAFYIIKQGSVTVRKSDEEGDEILAHLLPGEHFGEMAIIDTSNTSASIIAEEEVEVFQIKRELFQKLLENHERIALKVYSAFLKTLCQRLRISSDKVVYLKSCLET</sequence>
<dbReference type="InterPro" id="IPR056834">
    <property type="entry name" value="ARM_TT21_C"/>
</dbReference>
<protein>
    <submittedName>
        <fullName evidence="3">Cyclic nucleotide-binding domain-containing protein</fullName>
    </submittedName>
</protein>
<feature type="repeat" description="TPR" evidence="1">
    <location>
        <begin position="318"/>
        <end position="351"/>
    </location>
</feature>
<dbReference type="EMBL" id="JBHPBY010000094">
    <property type="protein sequence ID" value="MFC1850367.1"/>
    <property type="molecule type" value="Genomic_DNA"/>
</dbReference>
<evidence type="ECO:0000259" key="2">
    <source>
        <dbReference type="PROSITE" id="PS50042"/>
    </source>
</evidence>
<dbReference type="SMART" id="SM00028">
    <property type="entry name" value="TPR"/>
    <property type="match status" value="4"/>
</dbReference>
<dbReference type="Proteomes" id="UP001594351">
    <property type="component" value="Unassembled WGS sequence"/>
</dbReference>
<keyword evidence="4" id="KW-1185">Reference proteome</keyword>
<dbReference type="SMART" id="SM00100">
    <property type="entry name" value="cNMP"/>
    <property type="match status" value="1"/>
</dbReference>